<dbReference type="EMBL" id="KN835262">
    <property type="protein sequence ID" value="KIK41656.1"/>
    <property type="molecule type" value="Genomic_DNA"/>
</dbReference>
<keyword evidence="2" id="KW-1185">Reference proteome</keyword>
<protein>
    <submittedName>
        <fullName evidence="1">Uncharacterized protein</fullName>
    </submittedName>
</protein>
<gene>
    <name evidence="1" type="ORF">CY34DRAFT_195834</name>
</gene>
<reference evidence="1 2" key="1">
    <citation type="submission" date="2014-04" db="EMBL/GenBank/DDBJ databases">
        <authorList>
            <consortium name="DOE Joint Genome Institute"/>
            <person name="Kuo A."/>
            <person name="Ruytinx J."/>
            <person name="Rineau F."/>
            <person name="Colpaert J."/>
            <person name="Kohler A."/>
            <person name="Nagy L.G."/>
            <person name="Floudas D."/>
            <person name="Copeland A."/>
            <person name="Barry K.W."/>
            <person name="Cichocki N."/>
            <person name="Veneault-Fourrey C."/>
            <person name="LaButti K."/>
            <person name="Lindquist E.A."/>
            <person name="Lipzen A."/>
            <person name="Lundell T."/>
            <person name="Morin E."/>
            <person name="Murat C."/>
            <person name="Sun H."/>
            <person name="Tunlid A."/>
            <person name="Henrissat B."/>
            <person name="Grigoriev I.V."/>
            <person name="Hibbett D.S."/>
            <person name="Martin F."/>
            <person name="Nordberg H.P."/>
            <person name="Cantor M.N."/>
            <person name="Hua S.X."/>
        </authorList>
    </citation>
    <scope>NUCLEOTIDE SEQUENCE [LARGE SCALE GENOMIC DNA]</scope>
    <source>
        <strain evidence="1 2">UH-Slu-Lm8-n1</strain>
    </source>
</reference>
<dbReference type="InParanoid" id="A0A0D0AIF0"/>
<evidence type="ECO:0000313" key="2">
    <source>
        <dbReference type="Proteomes" id="UP000054485"/>
    </source>
</evidence>
<name>A0A0D0AIF0_9AGAM</name>
<reference evidence="2" key="2">
    <citation type="submission" date="2015-01" db="EMBL/GenBank/DDBJ databases">
        <title>Evolutionary Origins and Diversification of the Mycorrhizal Mutualists.</title>
        <authorList>
            <consortium name="DOE Joint Genome Institute"/>
            <consortium name="Mycorrhizal Genomics Consortium"/>
            <person name="Kohler A."/>
            <person name="Kuo A."/>
            <person name="Nagy L.G."/>
            <person name="Floudas D."/>
            <person name="Copeland A."/>
            <person name="Barry K.W."/>
            <person name="Cichocki N."/>
            <person name="Veneault-Fourrey C."/>
            <person name="LaButti K."/>
            <person name="Lindquist E.A."/>
            <person name="Lipzen A."/>
            <person name="Lundell T."/>
            <person name="Morin E."/>
            <person name="Murat C."/>
            <person name="Riley R."/>
            <person name="Ohm R."/>
            <person name="Sun H."/>
            <person name="Tunlid A."/>
            <person name="Henrissat B."/>
            <person name="Grigoriev I.V."/>
            <person name="Hibbett D.S."/>
            <person name="Martin F."/>
        </authorList>
    </citation>
    <scope>NUCLEOTIDE SEQUENCE [LARGE SCALE GENOMIC DNA]</scope>
    <source>
        <strain evidence="2">UH-Slu-Lm8-n1</strain>
    </source>
</reference>
<proteinExistence type="predicted"/>
<sequence>MAVHRTACPFHSLSTAYNIIAVIFDQRSPASISRCSRVTGRNQLTTWRNSSATRLRGESTVEYSVTIHGLEVESHSLSSKWRGASLSAFVSSQHSIFNCQLRVRSLILITLIFLFDSNRVQCVNKPSDTPPNIANFIVLV</sequence>
<dbReference type="HOGENOM" id="CLU_1836464_0_0_1"/>
<dbReference type="AlphaFoldDB" id="A0A0D0AIF0"/>
<organism evidence="1 2">
    <name type="scientific">Suillus luteus UH-Slu-Lm8-n1</name>
    <dbReference type="NCBI Taxonomy" id="930992"/>
    <lineage>
        <taxon>Eukaryota</taxon>
        <taxon>Fungi</taxon>
        <taxon>Dikarya</taxon>
        <taxon>Basidiomycota</taxon>
        <taxon>Agaricomycotina</taxon>
        <taxon>Agaricomycetes</taxon>
        <taxon>Agaricomycetidae</taxon>
        <taxon>Boletales</taxon>
        <taxon>Suillineae</taxon>
        <taxon>Suillaceae</taxon>
        <taxon>Suillus</taxon>
    </lineage>
</organism>
<dbReference type="Proteomes" id="UP000054485">
    <property type="component" value="Unassembled WGS sequence"/>
</dbReference>
<evidence type="ECO:0000313" key="1">
    <source>
        <dbReference type="EMBL" id="KIK41656.1"/>
    </source>
</evidence>
<accession>A0A0D0AIF0</accession>